<dbReference type="EMBL" id="PEOG01000009">
    <property type="protein sequence ID" value="PIM54557.1"/>
    <property type="molecule type" value="Genomic_DNA"/>
</dbReference>
<dbReference type="InterPro" id="IPR029016">
    <property type="entry name" value="GAF-like_dom_sf"/>
</dbReference>
<evidence type="ECO:0000256" key="1">
    <source>
        <dbReference type="SAM" id="Coils"/>
    </source>
</evidence>
<evidence type="ECO:0000313" key="3">
    <source>
        <dbReference type="Proteomes" id="UP000231501"/>
    </source>
</evidence>
<organism evidence="2 3">
    <name type="scientific">Roseateles chitinivorans</name>
    <dbReference type="NCBI Taxonomy" id="2917965"/>
    <lineage>
        <taxon>Bacteria</taxon>
        <taxon>Pseudomonadati</taxon>
        <taxon>Pseudomonadota</taxon>
        <taxon>Betaproteobacteria</taxon>
        <taxon>Burkholderiales</taxon>
        <taxon>Sphaerotilaceae</taxon>
        <taxon>Roseateles</taxon>
    </lineage>
</organism>
<dbReference type="Gene3D" id="3.30.450.40">
    <property type="match status" value="1"/>
</dbReference>
<dbReference type="AlphaFoldDB" id="A0A2G9CDS2"/>
<accession>A0A2G9CDS2</accession>
<proteinExistence type="predicted"/>
<evidence type="ECO:0000313" key="2">
    <source>
        <dbReference type="EMBL" id="PIM54557.1"/>
    </source>
</evidence>
<evidence type="ECO:0008006" key="4">
    <source>
        <dbReference type="Google" id="ProtNLM"/>
    </source>
</evidence>
<dbReference type="RefSeq" id="WP_099860197.1">
    <property type="nucleotide sequence ID" value="NZ_PEOG01000009.1"/>
</dbReference>
<dbReference type="Proteomes" id="UP000231501">
    <property type="component" value="Unassembled WGS sequence"/>
</dbReference>
<dbReference type="InterPro" id="IPR007435">
    <property type="entry name" value="DUF484"/>
</dbReference>
<reference evidence="2 3" key="1">
    <citation type="submission" date="2017-11" db="EMBL/GenBank/DDBJ databases">
        <title>Draft genome sequence of Mitsuaria sp. HWN-4.</title>
        <authorList>
            <person name="Gundlapally S.R."/>
        </authorList>
    </citation>
    <scope>NUCLEOTIDE SEQUENCE [LARGE SCALE GENOMIC DNA]</scope>
    <source>
        <strain evidence="2 3">HWN-4</strain>
    </source>
</reference>
<dbReference type="Pfam" id="PF04340">
    <property type="entry name" value="DUF484"/>
    <property type="match status" value="1"/>
</dbReference>
<name>A0A2G9CDS2_9BURK</name>
<protein>
    <recommendedName>
        <fullName evidence="4">DUF484 family protein</fullName>
    </recommendedName>
</protein>
<dbReference type="PANTHER" id="PTHR38765">
    <property type="entry name" value="DUF484 DOMAIN-CONTAINING PROTEIN"/>
    <property type="match status" value="1"/>
</dbReference>
<comment type="caution">
    <text evidence="2">The sequence shown here is derived from an EMBL/GenBank/DDBJ whole genome shotgun (WGS) entry which is preliminary data.</text>
</comment>
<keyword evidence="1" id="KW-0175">Coiled coil</keyword>
<dbReference type="PANTHER" id="PTHR38765:SF1">
    <property type="entry name" value="DUF484 DOMAIN-CONTAINING PROTEIN"/>
    <property type="match status" value="1"/>
</dbReference>
<keyword evidence="3" id="KW-1185">Reference proteome</keyword>
<sequence length="236" mass="25979">MSGIEGITEQDIADYLANDPAFFERHAELLANVRISHPHGQRAVSLQERQAELLRDKIRGLEHKIIEMIRNGQENVAIADRLHRWTLALMLTRDDSQLPEVLLRELRHQFLIPQAGLRLWNVGAGHALAPFAAEVNPDVKTFVGSLNQPYCGINSGFEAARWLEDDVASLALVPLTAGAPAEPFGLLVLGSPDPTRYTAEMGTEFLSRVGEIASAALSRLLHADPHVAGHVDRQPD</sequence>
<gene>
    <name evidence="2" type="ORF">CS062_04025</name>
</gene>
<dbReference type="OrthoDB" id="8525200at2"/>
<feature type="coiled-coil region" evidence="1">
    <location>
        <begin position="44"/>
        <end position="71"/>
    </location>
</feature>